<dbReference type="PROSITE" id="PS50977">
    <property type="entry name" value="HTH_TETR_2"/>
    <property type="match status" value="1"/>
</dbReference>
<evidence type="ECO:0000256" key="3">
    <source>
        <dbReference type="ARBA" id="ARBA00023163"/>
    </source>
</evidence>
<evidence type="ECO:0000259" key="5">
    <source>
        <dbReference type="PROSITE" id="PS50977"/>
    </source>
</evidence>
<dbReference type="InterPro" id="IPR036271">
    <property type="entry name" value="Tet_transcr_reg_TetR-rel_C_sf"/>
</dbReference>
<dbReference type="RefSeq" id="WP_086437542.1">
    <property type="nucleotide sequence ID" value="NZ_FXWG01000002.1"/>
</dbReference>
<dbReference type="InterPro" id="IPR001647">
    <property type="entry name" value="HTH_TetR"/>
</dbReference>
<feature type="DNA-binding region" description="H-T-H motif" evidence="4">
    <location>
        <begin position="26"/>
        <end position="45"/>
    </location>
</feature>
<dbReference type="PRINTS" id="PR00455">
    <property type="entry name" value="HTHTETR"/>
</dbReference>
<sequence length="199" mass="22218">MNTATRQRIVMTALEQFYVKGYNSTSISDILSRSQVHSGSLYHFFPGKQDLLVAVLEFYRDGIGDMLLAPAWADVDDPIEKIFALLNGYRTGLLMSDFAHGCPIGNLALELSEPDPRIRELLDINFRNWIGAVENCLEDAGDRLPPDTDRAALAEFILTTMEGAIMQARTARDIGVFDRNIAVLRSHFDLLVARAKELS</sequence>
<dbReference type="InterPro" id="IPR054156">
    <property type="entry name" value="YxaF_TetR_C"/>
</dbReference>
<dbReference type="PANTHER" id="PTHR47506">
    <property type="entry name" value="TRANSCRIPTIONAL REGULATORY PROTEIN"/>
    <property type="match status" value="1"/>
</dbReference>
<dbReference type="SUPFAM" id="SSF46689">
    <property type="entry name" value="Homeodomain-like"/>
    <property type="match status" value="1"/>
</dbReference>
<keyword evidence="2 4" id="KW-0238">DNA-binding</keyword>
<evidence type="ECO:0000256" key="4">
    <source>
        <dbReference type="PROSITE-ProRule" id="PRU00335"/>
    </source>
</evidence>
<dbReference type="SUPFAM" id="SSF48498">
    <property type="entry name" value="Tetracyclin repressor-like, C-terminal domain"/>
    <property type="match status" value="1"/>
</dbReference>
<name>A0A1Y6F3H6_9SPHN</name>
<evidence type="ECO:0000256" key="2">
    <source>
        <dbReference type="ARBA" id="ARBA00023125"/>
    </source>
</evidence>
<dbReference type="Pfam" id="PF21993">
    <property type="entry name" value="TetR_C_13_2"/>
    <property type="match status" value="1"/>
</dbReference>
<dbReference type="EMBL" id="FXWG01000002">
    <property type="protein sequence ID" value="SMQ69468.1"/>
    <property type="molecule type" value="Genomic_DNA"/>
</dbReference>
<dbReference type="InterPro" id="IPR009057">
    <property type="entry name" value="Homeodomain-like_sf"/>
</dbReference>
<dbReference type="Gene3D" id="1.10.10.60">
    <property type="entry name" value="Homeodomain-like"/>
    <property type="match status" value="1"/>
</dbReference>
<evidence type="ECO:0000313" key="7">
    <source>
        <dbReference type="Proteomes" id="UP000194420"/>
    </source>
</evidence>
<dbReference type="PANTHER" id="PTHR47506:SF3">
    <property type="entry name" value="HTH-TYPE TRANSCRIPTIONAL REGULATOR LMRA"/>
    <property type="match status" value="1"/>
</dbReference>
<dbReference type="OrthoDB" id="9811084at2"/>
<keyword evidence="3" id="KW-0804">Transcription</keyword>
<dbReference type="PROSITE" id="PS01081">
    <property type="entry name" value="HTH_TETR_1"/>
    <property type="match status" value="1"/>
</dbReference>
<dbReference type="Pfam" id="PF00440">
    <property type="entry name" value="TetR_N"/>
    <property type="match status" value="1"/>
</dbReference>
<keyword evidence="1" id="KW-0805">Transcription regulation</keyword>
<feature type="domain" description="HTH tetR-type" evidence="5">
    <location>
        <begin position="3"/>
        <end position="63"/>
    </location>
</feature>
<dbReference type="InterPro" id="IPR023772">
    <property type="entry name" value="DNA-bd_HTH_TetR-type_CS"/>
</dbReference>
<dbReference type="GO" id="GO:0003677">
    <property type="term" value="F:DNA binding"/>
    <property type="evidence" value="ECO:0007669"/>
    <property type="project" value="UniProtKB-UniRule"/>
</dbReference>
<evidence type="ECO:0000256" key="1">
    <source>
        <dbReference type="ARBA" id="ARBA00023015"/>
    </source>
</evidence>
<dbReference type="AlphaFoldDB" id="A0A1Y6F3H6"/>
<dbReference type="Gene3D" id="1.10.357.10">
    <property type="entry name" value="Tetracycline Repressor, domain 2"/>
    <property type="match status" value="1"/>
</dbReference>
<dbReference type="Proteomes" id="UP000194420">
    <property type="component" value="Unassembled WGS sequence"/>
</dbReference>
<gene>
    <name evidence="6" type="ORF">SAMN06297468_1656</name>
</gene>
<organism evidence="6 7">
    <name type="scientific">Altererythrobacter xiamenensis</name>
    <dbReference type="NCBI Taxonomy" id="1316679"/>
    <lineage>
        <taxon>Bacteria</taxon>
        <taxon>Pseudomonadati</taxon>
        <taxon>Pseudomonadota</taxon>
        <taxon>Alphaproteobacteria</taxon>
        <taxon>Sphingomonadales</taxon>
        <taxon>Erythrobacteraceae</taxon>
        <taxon>Altererythrobacter</taxon>
    </lineage>
</organism>
<proteinExistence type="predicted"/>
<evidence type="ECO:0000313" key="6">
    <source>
        <dbReference type="EMBL" id="SMQ69468.1"/>
    </source>
</evidence>
<reference evidence="7" key="1">
    <citation type="submission" date="2017-04" db="EMBL/GenBank/DDBJ databases">
        <authorList>
            <person name="Varghese N."/>
            <person name="Submissions S."/>
        </authorList>
    </citation>
    <scope>NUCLEOTIDE SEQUENCE [LARGE SCALE GENOMIC DNA]</scope>
</reference>
<keyword evidence="7" id="KW-1185">Reference proteome</keyword>
<protein>
    <submittedName>
        <fullName evidence="6">Transcriptional regulator, TetR family</fullName>
    </submittedName>
</protein>
<accession>A0A1Y6F3H6</accession>